<sequence>MWESRNAVQYLDDNVQLHDSHCAVNKGVHSQFDMGSTDLPLDTRCMLTCRHSVLCKSLVDKEEWLKLLRLERKANPRSLQAQHHSLWSIFSAPPSERLPTFVGH</sequence>
<accession>A0AAD2JIR1</accession>
<name>A0AAD2JIR1_9STRA</name>
<organism evidence="1 2">
    <name type="scientific">Cylindrotheca closterium</name>
    <dbReference type="NCBI Taxonomy" id="2856"/>
    <lineage>
        <taxon>Eukaryota</taxon>
        <taxon>Sar</taxon>
        <taxon>Stramenopiles</taxon>
        <taxon>Ochrophyta</taxon>
        <taxon>Bacillariophyta</taxon>
        <taxon>Bacillariophyceae</taxon>
        <taxon>Bacillariophycidae</taxon>
        <taxon>Bacillariales</taxon>
        <taxon>Bacillariaceae</taxon>
        <taxon>Cylindrotheca</taxon>
    </lineage>
</organism>
<protein>
    <submittedName>
        <fullName evidence="1">Uncharacterized protein</fullName>
    </submittedName>
</protein>
<gene>
    <name evidence="1" type="ORF">CYCCA115_LOCUS14616</name>
</gene>
<evidence type="ECO:0000313" key="2">
    <source>
        <dbReference type="Proteomes" id="UP001295423"/>
    </source>
</evidence>
<dbReference type="Proteomes" id="UP001295423">
    <property type="component" value="Unassembled WGS sequence"/>
</dbReference>
<keyword evidence="2" id="KW-1185">Reference proteome</keyword>
<reference evidence="1" key="1">
    <citation type="submission" date="2023-08" db="EMBL/GenBank/DDBJ databases">
        <authorList>
            <person name="Audoor S."/>
            <person name="Bilcke G."/>
        </authorList>
    </citation>
    <scope>NUCLEOTIDE SEQUENCE</scope>
</reference>
<dbReference type="EMBL" id="CAKOGP040001848">
    <property type="protein sequence ID" value="CAJ1954019.1"/>
    <property type="molecule type" value="Genomic_DNA"/>
</dbReference>
<evidence type="ECO:0000313" key="1">
    <source>
        <dbReference type="EMBL" id="CAJ1954019.1"/>
    </source>
</evidence>
<dbReference type="AlphaFoldDB" id="A0AAD2JIR1"/>
<proteinExistence type="predicted"/>
<comment type="caution">
    <text evidence="1">The sequence shown here is derived from an EMBL/GenBank/DDBJ whole genome shotgun (WGS) entry which is preliminary data.</text>
</comment>